<keyword evidence="2" id="KW-1185">Reference proteome</keyword>
<organism evidence="1 2">
    <name type="scientific">Celeribacter arenosi</name>
    <dbReference type="NCBI Taxonomy" id="792649"/>
    <lineage>
        <taxon>Bacteria</taxon>
        <taxon>Pseudomonadati</taxon>
        <taxon>Pseudomonadota</taxon>
        <taxon>Alphaproteobacteria</taxon>
        <taxon>Rhodobacterales</taxon>
        <taxon>Roseobacteraceae</taxon>
        <taxon>Celeribacter</taxon>
    </lineage>
</organism>
<proteinExistence type="predicted"/>
<reference evidence="2" key="1">
    <citation type="journal article" date="2019" name="Int. J. Syst. Evol. Microbiol.">
        <title>The Global Catalogue of Microorganisms (GCM) 10K type strain sequencing project: providing services to taxonomists for standard genome sequencing and annotation.</title>
        <authorList>
            <consortium name="The Broad Institute Genomics Platform"/>
            <consortium name="The Broad Institute Genome Sequencing Center for Infectious Disease"/>
            <person name="Wu L."/>
            <person name="Ma J."/>
        </authorList>
    </citation>
    <scope>NUCLEOTIDE SEQUENCE [LARGE SCALE GENOMIC DNA]</scope>
    <source>
        <strain evidence="2">JCM 17190</strain>
    </source>
</reference>
<protein>
    <submittedName>
        <fullName evidence="1">Uncharacterized protein</fullName>
    </submittedName>
</protein>
<evidence type="ECO:0000313" key="1">
    <source>
        <dbReference type="EMBL" id="GAA3857693.1"/>
    </source>
</evidence>
<gene>
    <name evidence="1" type="ORF">GCM10022404_05670</name>
</gene>
<sequence length="157" mass="16867">MPVVMKNLSFQTPALAGVGVLGGDVVLAGAGDLEARIGQSVDHAGAVGNDADADLIEDPIMQRFATLRAGRRFNRRPHFTGAFWVQRVCPTVRFVQQIAQAGKGGLMSWRRDVQGLASVELKAWRAEVQLDVALVCMAHPEAIVLIPVQPSKGQSLK</sequence>
<dbReference type="Proteomes" id="UP001399917">
    <property type="component" value="Unassembled WGS sequence"/>
</dbReference>
<dbReference type="EMBL" id="BAABDF010000003">
    <property type="protein sequence ID" value="GAA3857693.1"/>
    <property type="molecule type" value="Genomic_DNA"/>
</dbReference>
<name>A0ABP7JY55_9RHOB</name>
<comment type="caution">
    <text evidence="1">The sequence shown here is derived from an EMBL/GenBank/DDBJ whole genome shotgun (WGS) entry which is preliminary data.</text>
</comment>
<accession>A0ABP7JY55</accession>
<evidence type="ECO:0000313" key="2">
    <source>
        <dbReference type="Proteomes" id="UP001399917"/>
    </source>
</evidence>